<dbReference type="Proteomes" id="UP000593576">
    <property type="component" value="Unassembled WGS sequence"/>
</dbReference>
<sequence length="190" mass="22153">MNTLREDLVAWHGVEYIGIIARMLEDTQTREGDCQIGSFDSSLPQIIYKGCRRNREDELKGIWQSWDEAKKMHFRDKYGEVAQLLFVNLDNALLKARGYFWDPTHKFFMFNEWIWYQLSRNILPFSTMNTVKVILKDKNGPCISWSNIRDAMGKANCDKHLSLLVFVVYGLIVLPNAQGYVSVELADFLF</sequence>
<gene>
    <name evidence="2" type="ORF">Goshw_016648</name>
</gene>
<comment type="caution">
    <text evidence="2">The sequence shown here is derived from an EMBL/GenBank/DDBJ whole genome shotgun (WGS) entry which is preliminary data.</text>
</comment>
<dbReference type="AlphaFoldDB" id="A0A7J9MI15"/>
<proteinExistence type="predicted"/>
<protein>
    <submittedName>
        <fullName evidence="2">Uncharacterized protein</fullName>
    </submittedName>
</protein>
<dbReference type="PANTHER" id="PTHR48200">
    <property type="entry name" value="PROTEIN, PUTATIVE-RELATED"/>
    <property type="match status" value="1"/>
</dbReference>
<evidence type="ECO:0000313" key="2">
    <source>
        <dbReference type="EMBL" id="MBA0870743.1"/>
    </source>
</evidence>
<feature type="transmembrane region" description="Helical" evidence="1">
    <location>
        <begin position="161"/>
        <end position="181"/>
    </location>
</feature>
<keyword evidence="3" id="KW-1185">Reference proteome</keyword>
<keyword evidence="1" id="KW-0472">Membrane</keyword>
<dbReference type="OrthoDB" id="983055at2759"/>
<accession>A0A7J9MI15</accession>
<reference evidence="2 3" key="1">
    <citation type="journal article" date="2019" name="Genome Biol. Evol.">
        <title>Insights into the evolution of the New World diploid cottons (Gossypium, subgenus Houzingenia) based on genome sequencing.</title>
        <authorList>
            <person name="Grover C.E."/>
            <person name="Arick M.A. 2nd"/>
            <person name="Thrash A."/>
            <person name="Conover J.L."/>
            <person name="Sanders W.S."/>
            <person name="Peterson D.G."/>
            <person name="Frelichowski J.E."/>
            <person name="Scheffler J.A."/>
            <person name="Scheffler B.E."/>
            <person name="Wendel J.F."/>
        </authorList>
    </citation>
    <scope>NUCLEOTIDE SEQUENCE [LARGE SCALE GENOMIC DNA]</scope>
    <source>
        <strain evidence="2">1</strain>
        <tissue evidence="2">Leaf</tissue>
    </source>
</reference>
<evidence type="ECO:0000313" key="3">
    <source>
        <dbReference type="Proteomes" id="UP000593576"/>
    </source>
</evidence>
<evidence type="ECO:0000256" key="1">
    <source>
        <dbReference type="SAM" id="Phobius"/>
    </source>
</evidence>
<organism evidence="2 3">
    <name type="scientific">Gossypium schwendimanii</name>
    <name type="common">Cotton</name>
    <dbReference type="NCBI Taxonomy" id="34291"/>
    <lineage>
        <taxon>Eukaryota</taxon>
        <taxon>Viridiplantae</taxon>
        <taxon>Streptophyta</taxon>
        <taxon>Embryophyta</taxon>
        <taxon>Tracheophyta</taxon>
        <taxon>Spermatophyta</taxon>
        <taxon>Magnoliopsida</taxon>
        <taxon>eudicotyledons</taxon>
        <taxon>Gunneridae</taxon>
        <taxon>Pentapetalae</taxon>
        <taxon>rosids</taxon>
        <taxon>malvids</taxon>
        <taxon>Malvales</taxon>
        <taxon>Malvaceae</taxon>
        <taxon>Malvoideae</taxon>
        <taxon>Gossypium</taxon>
    </lineage>
</organism>
<dbReference type="PANTHER" id="PTHR48200:SF1">
    <property type="entry name" value="AMINOTRANSFERASE-LIKE PLANT MOBILE DOMAIN-CONTAINING PROTEIN"/>
    <property type="match status" value="1"/>
</dbReference>
<keyword evidence="1" id="KW-0812">Transmembrane</keyword>
<dbReference type="EMBL" id="JABFAF010000011">
    <property type="protein sequence ID" value="MBA0870743.1"/>
    <property type="molecule type" value="Genomic_DNA"/>
</dbReference>
<name>A0A7J9MI15_GOSSC</name>
<keyword evidence="1" id="KW-1133">Transmembrane helix</keyword>